<keyword evidence="1" id="KW-0472">Membrane</keyword>
<reference evidence="2 3" key="1">
    <citation type="submission" date="2024-12" db="EMBL/GenBank/DDBJ databases">
        <title>Forecasting of Potato common scab and diversities of Pathogenic streptomyces spp. in china.</title>
        <authorList>
            <person name="Handique U."/>
            <person name="Wu J."/>
        </authorList>
    </citation>
    <scope>NUCLEOTIDE SEQUENCE [LARGE SCALE GENOMIC DNA]</scope>
    <source>
        <strain evidence="2 3">ZRIMU1530</strain>
    </source>
</reference>
<dbReference type="RefSeq" id="WP_409121494.1">
    <property type="nucleotide sequence ID" value="NZ_JBJVNI010000007.1"/>
</dbReference>
<feature type="transmembrane region" description="Helical" evidence="1">
    <location>
        <begin position="180"/>
        <end position="206"/>
    </location>
</feature>
<evidence type="ECO:0000313" key="3">
    <source>
        <dbReference type="Proteomes" id="UP001631957"/>
    </source>
</evidence>
<comment type="caution">
    <text evidence="2">The sequence shown here is derived from an EMBL/GenBank/DDBJ whole genome shotgun (WGS) entry which is preliminary data.</text>
</comment>
<keyword evidence="1" id="KW-1133">Transmembrane helix</keyword>
<gene>
    <name evidence="2" type="ORF">ACKI18_15255</name>
</gene>
<keyword evidence="1" id="KW-0812">Transmembrane</keyword>
<evidence type="ECO:0000313" key="2">
    <source>
        <dbReference type="EMBL" id="MFM9610058.1"/>
    </source>
</evidence>
<feature type="transmembrane region" description="Helical" evidence="1">
    <location>
        <begin position="97"/>
        <end position="115"/>
    </location>
</feature>
<feature type="transmembrane region" description="Helical" evidence="1">
    <location>
        <begin position="218"/>
        <end position="235"/>
    </location>
</feature>
<dbReference type="EMBL" id="JBJVNI010000007">
    <property type="protein sequence ID" value="MFM9610058.1"/>
    <property type="molecule type" value="Genomic_DNA"/>
</dbReference>
<evidence type="ECO:0000256" key="1">
    <source>
        <dbReference type="SAM" id="Phobius"/>
    </source>
</evidence>
<organism evidence="2 3">
    <name type="scientific">Streptomyces niveiscabiei</name>
    <dbReference type="NCBI Taxonomy" id="164115"/>
    <lineage>
        <taxon>Bacteria</taxon>
        <taxon>Bacillati</taxon>
        <taxon>Actinomycetota</taxon>
        <taxon>Actinomycetes</taxon>
        <taxon>Kitasatosporales</taxon>
        <taxon>Streptomycetaceae</taxon>
        <taxon>Streptomyces</taxon>
    </lineage>
</organism>
<dbReference type="Pfam" id="PF20401">
    <property type="entry name" value="Rhomboid_2"/>
    <property type="match status" value="1"/>
</dbReference>
<dbReference type="Proteomes" id="UP001631957">
    <property type="component" value="Unassembled WGS sequence"/>
</dbReference>
<name>A0ABW9HT80_9ACTN</name>
<proteinExistence type="predicted"/>
<dbReference type="InterPro" id="IPR046862">
    <property type="entry name" value="Rhomboid_2"/>
</dbReference>
<keyword evidence="3" id="KW-1185">Reference proteome</keyword>
<feature type="transmembrane region" description="Helical" evidence="1">
    <location>
        <begin position="142"/>
        <end position="168"/>
    </location>
</feature>
<sequence length="296" mass="30969">MERTETAEAGELSVPGALLDGVPRQRLRAEAAGGGGVAEPAAESGAVVPVPVPVPVPVVDAVDPVPVGGAVDPVPVVPDVPVRVFPRMWRLLPTPTGTPFTFWYAVLLAVTSYVADNADPSWVDDVLQASSTDVTHLVQAPVLVLLASAAWVAGGLGSPFVAVFLLVLTALERRIGGPRTALVFLAGHVVATLATELPVGFAVLVGELPDSSLHRFDYGISFGVAASLGAVTGLLRPWVRWPVLVLFGGTLLQDLVNMTDPVSNWGHLIALGVGVGMWRWVRRWSTGGVRRTALAV</sequence>
<protein>
    <submittedName>
        <fullName evidence="2">Rhomboid-like protein</fullName>
    </submittedName>
</protein>
<accession>A0ABW9HT80</accession>